<dbReference type="PANTHER" id="PTHR30086">
    <property type="entry name" value="ARGININE EXPORTER PROTEIN ARGO"/>
    <property type="match status" value="1"/>
</dbReference>
<evidence type="ECO:0000256" key="5">
    <source>
        <dbReference type="ARBA" id="ARBA00023136"/>
    </source>
</evidence>
<evidence type="ECO:0000256" key="3">
    <source>
        <dbReference type="ARBA" id="ARBA00022692"/>
    </source>
</evidence>
<feature type="transmembrane region" description="Helical" evidence="6">
    <location>
        <begin position="184"/>
        <end position="201"/>
    </location>
</feature>
<dbReference type="AlphaFoldDB" id="A0A8J7L3G5"/>
<keyword evidence="5 6" id="KW-0472">Membrane</keyword>
<feature type="transmembrane region" description="Helical" evidence="6">
    <location>
        <begin position="67"/>
        <end position="88"/>
    </location>
</feature>
<feature type="transmembrane region" description="Helical" evidence="6">
    <location>
        <begin position="37"/>
        <end position="61"/>
    </location>
</feature>
<dbReference type="PANTHER" id="PTHR30086:SF14">
    <property type="entry name" value="HOMOSERINE_HOMOSERINE LACTONE EFFLUX PROTEIN"/>
    <property type="match status" value="1"/>
</dbReference>
<keyword evidence="2" id="KW-1003">Cell membrane</keyword>
<keyword evidence="8" id="KW-1185">Reference proteome</keyword>
<dbReference type="GO" id="GO:0005886">
    <property type="term" value="C:plasma membrane"/>
    <property type="evidence" value="ECO:0007669"/>
    <property type="project" value="UniProtKB-SubCell"/>
</dbReference>
<evidence type="ECO:0000256" key="6">
    <source>
        <dbReference type="SAM" id="Phobius"/>
    </source>
</evidence>
<dbReference type="RefSeq" id="WP_197662830.1">
    <property type="nucleotide sequence ID" value="NZ_JAEAGR010000029.1"/>
</dbReference>
<gene>
    <name evidence="7" type="ORF">I5677_16925</name>
</gene>
<feature type="transmembrane region" description="Helical" evidence="6">
    <location>
        <begin position="108"/>
        <end position="130"/>
    </location>
</feature>
<feature type="transmembrane region" description="Helical" evidence="6">
    <location>
        <begin position="6"/>
        <end position="25"/>
    </location>
</feature>
<organism evidence="7 8">
    <name type="scientific">Mobilitalea sibirica</name>
    <dbReference type="NCBI Taxonomy" id="1462919"/>
    <lineage>
        <taxon>Bacteria</taxon>
        <taxon>Bacillati</taxon>
        <taxon>Bacillota</taxon>
        <taxon>Clostridia</taxon>
        <taxon>Lachnospirales</taxon>
        <taxon>Lachnospiraceae</taxon>
        <taxon>Mobilitalea</taxon>
    </lineage>
</organism>
<keyword evidence="4 6" id="KW-1133">Transmembrane helix</keyword>
<comment type="subcellular location">
    <subcellularLocation>
        <location evidence="1">Cell membrane</location>
        <topology evidence="1">Multi-pass membrane protein</topology>
    </subcellularLocation>
</comment>
<dbReference type="GO" id="GO:0042970">
    <property type="term" value="F:homoserine transmembrane transporter activity"/>
    <property type="evidence" value="ECO:0007669"/>
    <property type="project" value="TreeGrafter"/>
</dbReference>
<dbReference type="InterPro" id="IPR001123">
    <property type="entry name" value="LeuE-type"/>
</dbReference>
<evidence type="ECO:0000256" key="2">
    <source>
        <dbReference type="ARBA" id="ARBA00022475"/>
    </source>
</evidence>
<evidence type="ECO:0000256" key="4">
    <source>
        <dbReference type="ARBA" id="ARBA00022989"/>
    </source>
</evidence>
<protein>
    <submittedName>
        <fullName evidence="7">LysE family translocator</fullName>
    </submittedName>
</protein>
<evidence type="ECO:0000313" key="8">
    <source>
        <dbReference type="Proteomes" id="UP000623269"/>
    </source>
</evidence>
<proteinExistence type="predicted"/>
<reference evidence="7" key="1">
    <citation type="submission" date="2020-12" db="EMBL/GenBank/DDBJ databases">
        <title>M. sibirica DSM 26468T genome.</title>
        <authorList>
            <person name="Thieme N."/>
            <person name="Rettenmaier R."/>
            <person name="Zverlov V."/>
            <person name="Liebl W."/>
        </authorList>
    </citation>
    <scope>NUCLEOTIDE SEQUENCE</scope>
    <source>
        <strain evidence="7">DSM 26468</strain>
    </source>
</reference>
<dbReference type="PIRSF" id="PIRSF006324">
    <property type="entry name" value="LeuE"/>
    <property type="match status" value="1"/>
</dbReference>
<name>A0A8J7L3G5_9FIRM</name>
<sequence length="204" mass="22617">MISLGFILTSLLIIIIPGTGVIYTISTGIVGTKKDSIIAAIGCTVGIVPHLIASIVGLSAIFHMSALVFQTIKIIGIVYLLYLGWSMIKDKDGFKINNVSKDKSTLKIIVKAILINMLNPKLTLFFFSFIPQFIQNNKHGYMYQMIILSLIFMGLTLIVFILYGILANYFKRLIVSSPKITHRIQQLFGLIFIGMAIKLALSDD</sequence>
<dbReference type="Proteomes" id="UP000623269">
    <property type="component" value="Unassembled WGS sequence"/>
</dbReference>
<accession>A0A8J7L3G5</accession>
<dbReference type="Pfam" id="PF01810">
    <property type="entry name" value="LysE"/>
    <property type="match status" value="1"/>
</dbReference>
<evidence type="ECO:0000313" key="7">
    <source>
        <dbReference type="EMBL" id="MBH1942578.1"/>
    </source>
</evidence>
<comment type="caution">
    <text evidence="7">The sequence shown here is derived from an EMBL/GenBank/DDBJ whole genome shotgun (WGS) entry which is preliminary data.</text>
</comment>
<keyword evidence="3 6" id="KW-0812">Transmembrane</keyword>
<evidence type="ECO:0000256" key="1">
    <source>
        <dbReference type="ARBA" id="ARBA00004651"/>
    </source>
</evidence>
<dbReference type="EMBL" id="JAEAGR010000029">
    <property type="protein sequence ID" value="MBH1942578.1"/>
    <property type="molecule type" value="Genomic_DNA"/>
</dbReference>
<feature type="transmembrane region" description="Helical" evidence="6">
    <location>
        <begin position="142"/>
        <end position="163"/>
    </location>
</feature>